<organism evidence="1 2">
    <name type="scientific">Diabrotica balteata</name>
    <name type="common">Banded cucumber beetle</name>
    <dbReference type="NCBI Taxonomy" id="107213"/>
    <lineage>
        <taxon>Eukaryota</taxon>
        <taxon>Metazoa</taxon>
        <taxon>Ecdysozoa</taxon>
        <taxon>Arthropoda</taxon>
        <taxon>Hexapoda</taxon>
        <taxon>Insecta</taxon>
        <taxon>Pterygota</taxon>
        <taxon>Neoptera</taxon>
        <taxon>Endopterygota</taxon>
        <taxon>Coleoptera</taxon>
        <taxon>Polyphaga</taxon>
        <taxon>Cucujiformia</taxon>
        <taxon>Chrysomeloidea</taxon>
        <taxon>Chrysomelidae</taxon>
        <taxon>Galerucinae</taxon>
        <taxon>Diabroticina</taxon>
        <taxon>Diabroticites</taxon>
        <taxon>Diabrotica</taxon>
    </lineage>
</organism>
<sequence>MGPFSYPSHVEVEDHINVGIEENEDEPAEDTIVSNEVVEETAVEPIEEEDIRSNKVHTLKFGQHNHLYKIPATEYEQEEELKQNIDQGRTEEKPTNEKEIIEKLKKNKSVDQLFFDLIENFNLELSEHQNEAAVGLQLKKSRALAQTEFVNKRDPELKSTASNLMTKISSPLCANF</sequence>
<dbReference type="AlphaFoldDB" id="A0A9N9T9K0"/>
<gene>
    <name evidence="1" type="ORF">DIABBA_LOCUS11504</name>
</gene>
<evidence type="ECO:0000313" key="2">
    <source>
        <dbReference type="Proteomes" id="UP001153709"/>
    </source>
</evidence>
<dbReference type="EMBL" id="OU898283">
    <property type="protein sequence ID" value="CAG9838652.1"/>
    <property type="molecule type" value="Genomic_DNA"/>
</dbReference>
<proteinExistence type="predicted"/>
<dbReference type="Proteomes" id="UP001153709">
    <property type="component" value="Chromosome 8"/>
</dbReference>
<evidence type="ECO:0000313" key="1">
    <source>
        <dbReference type="EMBL" id="CAG9838652.1"/>
    </source>
</evidence>
<reference evidence="1" key="1">
    <citation type="submission" date="2022-01" db="EMBL/GenBank/DDBJ databases">
        <authorList>
            <person name="King R."/>
        </authorList>
    </citation>
    <scope>NUCLEOTIDE SEQUENCE</scope>
</reference>
<protein>
    <submittedName>
        <fullName evidence="1">Uncharacterized protein</fullName>
    </submittedName>
</protein>
<accession>A0A9N9T9K0</accession>
<keyword evidence="2" id="KW-1185">Reference proteome</keyword>
<name>A0A9N9T9K0_DIABA</name>